<feature type="compositionally biased region" description="Low complexity" evidence="2">
    <location>
        <begin position="19"/>
        <end position="45"/>
    </location>
</feature>
<evidence type="ECO:0000256" key="2">
    <source>
        <dbReference type="SAM" id="MobiDB-lite"/>
    </source>
</evidence>
<reference evidence="3 4" key="1">
    <citation type="submission" date="2024-01" db="EMBL/GenBank/DDBJ databases">
        <title>Comparative genomics of Cryptococcus and Kwoniella reveals pathogenesis evolution and contrasting modes of karyotype evolution via chromosome fusion or intercentromeric recombination.</title>
        <authorList>
            <person name="Coelho M.A."/>
            <person name="David-Palma M."/>
            <person name="Shea T."/>
            <person name="Bowers K."/>
            <person name="McGinley-Smith S."/>
            <person name="Mohammad A.W."/>
            <person name="Gnirke A."/>
            <person name="Yurkov A.M."/>
            <person name="Nowrousian M."/>
            <person name="Sun S."/>
            <person name="Cuomo C.A."/>
            <person name="Heitman J."/>
        </authorList>
    </citation>
    <scope>NUCLEOTIDE SEQUENCE [LARGE SCALE GENOMIC DNA]</scope>
    <source>
        <strain evidence="3">CBS 11374</strain>
    </source>
</reference>
<dbReference type="Gene3D" id="3.30.70.1730">
    <property type="match status" value="1"/>
</dbReference>
<evidence type="ECO:0000256" key="1">
    <source>
        <dbReference type="ARBA" id="ARBA00008889"/>
    </source>
</evidence>
<evidence type="ECO:0000313" key="4">
    <source>
        <dbReference type="Proteomes" id="UP001329825"/>
    </source>
</evidence>
<name>A0ABZ1D033_9TREE</name>
<keyword evidence="4" id="KW-1185">Reference proteome</keyword>
<proteinExistence type="inferred from homology"/>
<feature type="compositionally biased region" description="Low complexity" evidence="2">
    <location>
        <begin position="110"/>
        <end position="121"/>
    </location>
</feature>
<protein>
    <recommendedName>
        <fullName evidence="5">50S ribosomal protein L10</fullName>
    </recommendedName>
</protein>
<feature type="region of interest" description="Disordered" evidence="2">
    <location>
        <begin position="19"/>
        <end position="54"/>
    </location>
</feature>
<organism evidence="3 4">
    <name type="scientific">Kwoniella shivajii</name>
    <dbReference type="NCBI Taxonomy" id="564305"/>
    <lineage>
        <taxon>Eukaryota</taxon>
        <taxon>Fungi</taxon>
        <taxon>Dikarya</taxon>
        <taxon>Basidiomycota</taxon>
        <taxon>Agaricomycotina</taxon>
        <taxon>Tremellomycetes</taxon>
        <taxon>Tremellales</taxon>
        <taxon>Cryptococcaceae</taxon>
        <taxon>Kwoniella</taxon>
    </lineage>
</organism>
<evidence type="ECO:0000313" key="3">
    <source>
        <dbReference type="EMBL" id="WRT67338.1"/>
    </source>
</evidence>
<feature type="region of interest" description="Disordered" evidence="2">
    <location>
        <begin position="109"/>
        <end position="128"/>
    </location>
</feature>
<evidence type="ECO:0008006" key="5">
    <source>
        <dbReference type="Google" id="ProtNLM"/>
    </source>
</evidence>
<dbReference type="Proteomes" id="UP001329825">
    <property type="component" value="Chromosome 5"/>
</dbReference>
<accession>A0ABZ1D033</accession>
<dbReference type="InterPro" id="IPR047865">
    <property type="entry name" value="Ribosomal_uL10_bac_type"/>
</dbReference>
<dbReference type="GeneID" id="87956439"/>
<dbReference type="PANTHER" id="PTHR11560">
    <property type="entry name" value="39S RIBOSOMAL PROTEIN L10, MITOCHONDRIAL"/>
    <property type="match status" value="1"/>
</dbReference>
<gene>
    <name evidence="3" type="ORF">IL334_004308</name>
</gene>
<dbReference type="InterPro" id="IPR043141">
    <property type="entry name" value="Ribosomal_uL10-like_sf"/>
</dbReference>
<dbReference type="EMBL" id="CP141885">
    <property type="protein sequence ID" value="WRT67338.1"/>
    <property type="molecule type" value="Genomic_DNA"/>
</dbReference>
<dbReference type="RefSeq" id="XP_062792078.1">
    <property type="nucleotide sequence ID" value="XM_062936027.1"/>
</dbReference>
<dbReference type="SUPFAM" id="SSF160369">
    <property type="entry name" value="Ribosomal protein L10-like"/>
    <property type="match status" value="1"/>
</dbReference>
<comment type="similarity">
    <text evidence="1">Belongs to the universal ribosomal protein uL10 family.</text>
</comment>
<sequence>MPSRPSSSLRAIASSRFASTSSIPIPPSSSSSSSTLTQAASSKPSSAPPSDPNRVYTARKTFLCNYYTHLIERSQLILVFDHANISASEWSKIRRSITAIPLPTKPFDVNSSLPSSSSSNPGEVVKGESEKIERASLNVVRTGLISSLLSKNNSPLASSLTSGQRALLTCPSLSPTYLSKIMTTLNRSIKSIKRENTTKQPTLNLISGLLEGNKLMNPVQLNEISKLPELDILRAQLVGLLQSQPRQVVGLLSQAAGGQLVRTLQGLEHGLKGESEEKSV</sequence>